<dbReference type="Proteomes" id="UP000282977">
    <property type="component" value="Unassembled WGS sequence"/>
</dbReference>
<dbReference type="InterPro" id="IPR006115">
    <property type="entry name" value="6PGDH_NADP-bd"/>
</dbReference>
<sequence>MGTEDVSAGVIGFGEAGQAFAGAWSVSAIAFDAATDDPMLCVAKRRDYARCNISRADTLAQAVVGQHLILSLVTADQALAVALAAARHIMPGALYCDMNSVAPQTKRAAAEAIAAAGAHYIDVAVMAPVHPARLHVPLLVSGAQGEAGAAALRQLGFVHVTVKGVDVGRASAIKMIRSVMVKGLEALTAECMLAAQAAGVLEDVLASLDASEKAIGWSERADYNLDRMLLHGLRRAAEMEEVVRTLEELGTGAVMTQGTVVRQRAIGTLGVKPVPDGLAGKIARINVKQQGEDKAA</sequence>
<keyword evidence="1" id="KW-0560">Oxidoreductase</keyword>
<gene>
    <name evidence="5" type="ORF">ENE74_12230</name>
</gene>
<reference evidence="5 6" key="1">
    <citation type="submission" date="2019-01" db="EMBL/GenBank/DDBJ databases">
        <authorList>
            <person name="Chen W.-M."/>
        </authorList>
    </citation>
    <scope>NUCLEOTIDE SEQUENCE [LARGE SCALE GENOMIC DNA]</scope>
    <source>
        <strain evidence="5 6">TLA-22</strain>
    </source>
</reference>
<comment type="caution">
    <text evidence="5">The sequence shown here is derived from an EMBL/GenBank/DDBJ whole genome shotgun (WGS) entry which is preliminary data.</text>
</comment>
<dbReference type="GO" id="GO:0050661">
    <property type="term" value="F:NADP binding"/>
    <property type="evidence" value="ECO:0007669"/>
    <property type="project" value="InterPro"/>
</dbReference>
<feature type="domain" description="6-phosphogluconate dehydrogenase NADP-binding" evidence="3">
    <location>
        <begin position="9"/>
        <end position="142"/>
    </location>
</feature>
<dbReference type="InterPro" id="IPR036291">
    <property type="entry name" value="NAD(P)-bd_dom_sf"/>
</dbReference>
<dbReference type="SUPFAM" id="SSF51735">
    <property type="entry name" value="NAD(P)-binding Rossmann-fold domains"/>
    <property type="match status" value="1"/>
</dbReference>
<evidence type="ECO:0000259" key="4">
    <source>
        <dbReference type="Pfam" id="PF09130"/>
    </source>
</evidence>
<dbReference type="AlphaFoldDB" id="A0A437J5Q3"/>
<dbReference type="InterPro" id="IPR013328">
    <property type="entry name" value="6PGD_dom2"/>
</dbReference>
<evidence type="ECO:0000313" key="6">
    <source>
        <dbReference type="Proteomes" id="UP000282977"/>
    </source>
</evidence>
<evidence type="ECO:0000313" key="5">
    <source>
        <dbReference type="EMBL" id="RVT40124.1"/>
    </source>
</evidence>
<dbReference type="GO" id="GO:0016491">
    <property type="term" value="F:oxidoreductase activity"/>
    <property type="evidence" value="ECO:0007669"/>
    <property type="project" value="UniProtKB-KW"/>
</dbReference>
<evidence type="ECO:0000256" key="2">
    <source>
        <dbReference type="PIRSR" id="PIRSR000103-1"/>
    </source>
</evidence>
<feature type="active site" evidence="2">
    <location>
        <position position="174"/>
    </location>
</feature>
<dbReference type="InterPro" id="IPR015814">
    <property type="entry name" value="Pgluconate_DH_NAD-bd_C"/>
</dbReference>
<dbReference type="OrthoDB" id="4333at2"/>
<dbReference type="Pfam" id="PF09130">
    <property type="entry name" value="DUF1932"/>
    <property type="match status" value="1"/>
</dbReference>
<dbReference type="PIRSF" id="PIRSF000103">
    <property type="entry name" value="HIBADH"/>
    <property type="match status" value="1"/>
</dbReference>
<accession>A0A437J5Q3</accession>
<organism evidence="5 6">
    <name type="scientific">Sphingobium algorifonticola</name>
    <dbReference type="NCBI Taxonomy" id="2008318"/>
    <lineage>
        <taxon>Bacteria</taxon>
        <taxon>Pseudomonadati</taxon>
        <taxon>Pseudomonadota</taxon>
        <taxon>Alphaproteobacteria</taxon>
        <taxon>Sphingomonadales</taxon>
        <taxon>Sphingomonadaceae</taxon>
        <taxon>Sphingobium</taxon>
    </lineage>
</organism>
<evidence type="ECO:0000259" key="3">
    <source>
        <dbReference type="Pfam" id="PF03446"/>
    </source>
</evidence>
<dbReference type="RefSeq" id="WP_127691220.1">
    <property type="nucleotide sequence ID" value="NZ_RZUL01000004.1"/>
</dbReference>
<proteinExistence type="predicted"/>
<protein>
    <submittedName>
        <fullName evidence="5">NAD(P)-dependent oxidoreductase</fullName>
    </submittedName>
</protein>
<feature type="domain" description="Phosphogluconate dehydrogenase NAD-binding putative C-terminal" evidence="4">
    <location>
        <begin position="195"/>
        <end position="265"/>
    </location>
</feature>
<dbReference type="EMBL" id="RZUL01000004">
    <property type="protein sequence ID" value="RVT40124.1"/>
    <property type="molecule type" value="Genomic_DNA"/>
</dbReference>
<keyword evidence="6" id="KW-1185">Reference proteome</keyword>
<dbReference type="SUPFAM" id="SSF48179">
    <property type="entry name" value="6-phosphogluconate dehydrogenase C-terminal domain-like"/>
    <property type="match status" value="1"/>
</dbReference>
<evidence type="ECO:0000256" key="1">
    <source>
        <dbReference type="ARBA" id="ARBA00023002"/>
    </source>
</evidence>
<name>A0A437J5Q3_9SPHN</name>
<dbReference type="InterPro" id="IPR015815">
    <property type="entry name" value="HIBADH-related"/>
</dbReference>
<dbReference type="InterPro" id="IPR008927">
    <property type="entry name" value="6-PGluconate_DH-like_C_sf"/>
</dbReference>
<dbReference type="Gene3D" id="1.10.1040.10">
    <property type="entry name" value="N-(1-d-carboxylethyl)-l-norvaline Dehydrogenase, domain 2"/>
    <property type="match status" value="1"/>
</dbReference>
<dbReference type="Gene3D" id="3.40.50.720">
    <property type="entry name" value="NAD(P)-binding Rossmann-like Domain"/>
    <property type="match status" value="1"/>
</dbReference>
<dbReference type="Pfam" id="PF03446">
    <property type="entry name" value="NAD_binding_2"/>
    <property type="match status" value="1"/>
</dbReference>